<organism evidence="13 14">
    <name type="scientific">Pinctada imbricata</name>
    <name type="common">Atlantic pearl-oyster</name>
    <name type="synonym">Pinctada martensii</name>
    <dbReference type="NCBI Taxonomy" id="66713"/>
    <lineage>
        <taxon>Eukaryota</taxon>
        <taxon>Metazoa</taxon>
        <taxon>Spiralia</taxon>
        <taxon>Lophotrochozoa</taxon>
        <taxon>Mollusca</taxon>
        <taxon>Bivalvia</taxon>
        <taxon>Autobranchia</taxon>
        <taxon>Pteriomorphia</taxon>
        <taxon>Pterioida</taxon>
        <taxon>Pterioidea</taxon>
        <taxon>Pteriidae</taxon>
        <taxon>Pinctada</taxon>
    </lineage>
</organism>
<dbReference type="GO" id="GO:0005938">
    <property type="term" value="C:cell cortex"/>
    <property type="evidence" value="ECO:0007669"/>
    <property type="project" value="UniProtKB-SubCell"/>
</dbReference>
<dbReference type="Proteomes" id="UP001186944">
    <property type="component" value="Unassembled WGS sequence"/>
</dbReference>
<dbReference type="GO" id="GO:0030042">
    <property type="term" value="P:actin filament depolymerization"/>
    <property type="evidence" value="ECO:0007669"/>
    <property type="project" value="TreeGrafter"/>
</dbReference>
<evidence type="ECO:0000256" key="3">
    <source>
        <dbReference type="ARBA" id="ARBA00009557"/>
    </source>
</evidence>
<comment type="caution">
    <text evidence="13">The sequence shown here is derived from an EMBL/GenBank/DDBJ whole genome shotgun (WGS) entry which is preliminary data.</text>
</comment>
<evidence type="ECO:0000256" key="8">
    <source>
        <dbReference type="ARBA" id="ARBA00038532"/>
    </source>
</evidence>
<evidence type="ECO:0000256" key="6">
    <source>
        <dbReference type="ARBA" id="ARBA00023203"/>
    </source>
</evidence>
<sequence>MNHFMIFFLNANLHYDKLVLPQLEEKQPCYILYRLDSKNSMGFEWIFISWSPDFSPVREKMLYAATRATLKKEFGGGQIREEVFGTAKDDVCLEGYKKHLTSQKAPAPLTFAEEELKIIKENEVNTAGVQDKHQTVSGVSFPMTEEARQKVQELRDGLMTYVQLRLNLDKEIIEFADAVEDMKVGNLPSKVPTDQARYHLFIFKHSHEGDYLESIVFVYSMPGYKCSIKERMLYSSCKSPLIDDLEGMGLEIAKKLEIDDPKELSEENIYDELHPKKNVATQKFAKPKGPAGRGPRRMNKTKNEDA</sequence>
<evidence type="ECO:0000256" key="2">
    <source>
        <dbReference type="ARBA" id="ARBA00004544"/>
    </source>
</evidence>
<dbReference type="CDD" id="cd11285">
    <property type="entry name" value="ADF_Twf-N_like"/>
    <property type="match status" value="1"/>
</dbReference>
<comment type="function">
    <text evidence="9">Actin-binding protein involved in motile and morphological processes. Inhibits actin polymerization, likely by sequestering G-actin.</text>
</comment>
<dbReference type="InterPro" id="IPR002108">
    <property type="entry name" value="ADF-H"/>
</dbReference>
<dbReference type="GO" id="GO:0003785">
    <property type="term" value="F:actin monomer binding"/>
    <property type="evidence" value="ECO:0007669"/>
    <property type="project" value="TreeGrafter"/>
</dbReference>
<dbReference type="CDD" id="cd11284">
    <property type="entry name" value="ADF_Twf-C_like"/>
    <property type="match status" value="1"/>
</dbReference>
<comment type="subcellular location">
    <subcellularLocation>
        <location evidence="2">Cytoplasm</location>
        <location evidence="2">Cell cortex</location>
    </subcellularLocation>
    <subcellularLocation>
        <location evidence="1">Cytoplasm</location>
        <location evidence="1">Cytoskeleton</location>
    </subcellularLocation>
</comment>
<keyword evidence="14" id="KW-1185">Reference proteome</keyword>
<keyword evidence="7" id="KW-0206">Cytoskeleton</keyword>
<gene>
    <name evidence="13" type="ORF">FSP39_005974</name>
</gene>
<dbReference type="AlphaFoldDB" id="A0AA88YAJ4"/>
<feature type="region of interest" description="Disordered" evidence="11">
    <location>
        <begin position="268"/>
        <end position="306"/>
    </location>
</feature>
<feature type="domain" description="ADF-H" evidence="12">
    <location>
        <begin position="138"/>
        <end position="274"/>
    </location>
</feature>
<feature type="domain" description="ADF-H" evidence="12">
    <location>
        <begin position="1"/>
        <end position="101"/>
    </location>
</feature>
<dbReference type="PANTHER" id="PTHR13759">
    <property type="entry name" value="TWINFILIN"/>
    <property type="match status" value="1"/>
</dbReference>
<evidence type="ECO:0000256" key="9">
    <source>
        <dbReference type="ARBA" id="ARBA00056419"/>
    </source>
</evidence>
<evidence type="ECO:0000256" key="11">
    <source>
        <dbReference type="SAM" id="MobiDB-lite"/>
    </source>
</evidence>
<dbReference type="PANTHER" id="PTHR13759:SF1">
    <property type="entry name" value="TWINFILIN"/>
    <property type="match status" value="1"/>
</dbReference>
<dbReference type="PROSITE" id="PS51263">
    <property type="entry name" value="ADF_H"/>
    <property type="match status" value="2"/>
</dbReference>
<keyword evidence="4" id="KW-0963">Cytoplasm</keyword>
<evidence type="ECO:0000259" key="12">
    <source>
        <dbReference type="PROSITE" id="PS51263"/>
    </source>
</evidence>
<dbReference type="GO" id="GO:0030016">
    <property type="term" value="C:myofibril"/>
    <property type="evidence" value="ECO:0007669"/>
    <property type="project" value="TreeGrafter"/>
</dbReference>
<dbReference type="GO" id="GO:0051016">
    <property type="term" value="P:barbed-end actin filament capping"/>
    <property type="evidence" value="ECO:0007669"/>
    <property type="project" value="TreeGrafter"/>
</dbReference>
<accession>A0AA88YAJ4</accession>
<reference evidence="13" key="1">
    <citation type="submission" date="2019-08" db="EMBL/GenBank/DDBJ databases">
        <title>The improved chromosome-level genome for the pearl oyster Pinctada fucata martensii using PacBio sequencing and Hi-C.</title>
        <authorList>
            <person name="Zheng Z."/>
        </authorList>
    </citation>
    <scope>NUCLEOTIDE SEQUENCE</scope>
    <source>
        <strain evidence="13">ZZ-2019</strain>
        <tissue evidence="13">Adductor muscle</tissue>
    </source>
</reference>
<evidence type="ECO:0000256" key="1">
    <source>
        <dbReference type="ARBA" id="ARBA00004245"/>
    </source>
</evidence>
<comment type="similarity">
    <text evidence="3">Belongs to the actin-binding proteins ADF family. Twinfilin subfamily.</text>
</comment>
<evidence type="ECO:0000256" key="5">
    <source>
        <dbReference type="ARBA" id="ARBA00022737"/>
    </source>
</evidence>
<proteinExistence type="inferred from homology"/>
<dbReference type="SUPFAM" id="SSF55753">
    <property type="entry name" value="Actin depolymerizing proteins"/>
    <property type="match status" value="2"/>
</dbReference>
<keyword evidence="5" id="KW-0677">Repeat</keyword>
<dbReference type="GO" id="GO:0010976">
    <property type="term" value="P:positive regulation of neuron projection development"/>
    <property type="evidence" value="ECO:0007669"/>
    <property type="project" value="TreeGrafter"/>
</dbReference>
<dbReference type="InterPro" id="IPR028458">
    <property type="entry name" value="Twinfilin"/>
</dbReference>
<dbReference type="FunFam" id="3.40.20.10:FF:000007">
    <property type="entry name" value="Twinfilin-1 isoform 1"/>
    <property type="match status" value="1"/>
</dbReference>
<dbReference type="InterPro" id="IPR029006">
    <property type="entry name" value="ADF-H/Gelsolin-like_dom_sf"/>
</dbReference>
<comment type="subunit">
    <text evidence="8">Interacts with G-actin; ADP-actin form.</text>
</comment>
<dbReference type="Gene3D" id="3.40.20.10">
    <property type="entry name" value="Severin"/>
    <property type="match status" value="2"/>
</dbReference>
<dbReference type="GO" id="GO:0010591">
    <property type="term" value="P:regulation of lamellipodium assembly"/>
    <property type="evidence" value="ECO:0007669"/>
    <property type="project" value="TreeGrafter"/>
</dbReference>
<evidence type="ECO:0000313" key="13">
    <source>
        <dbReference type="EMBL" id="KAK3101737.1"/>
    </source>
</evidence>
<evidence type="ECO:0000256" key="10">
    <source>
        <dbReference type="ARBA" id="ARBA00069496"/>
    </source>
</evidence>
<dbReference type="FunFam" id="3.40.20.10:FF:000042">
    <property type="entry name" value="Actin depolymerizing protein"/>
    <property type="match status" value="1"/>
</dbReference>
<dbReference type="SMART" id="SM00102">
    <property type="entry name" value="ADF"/>
    <property type="match status" value="2"/>
</dbReference>
<protein>
    <recommendedName>
        <fullName evidence="10">Twinfilin</fullName>
    </recommendedName>
</protein>
<keyword evidence="6" id="KW-0009">Actin-binding</keyword>
<evidence type="ECO:0000313" key="14">
    <source>
        <dbReference type="Proteomes" id="UP001186944"/>
    </source>
</evidence>
<dbReference type="EMBL" id="VSWD01000005">
    <property type="protein sequence ID" value="KAK3101737.1"/>
    <property type="molecule type" value="Genomic_DNA"/>
</dbReference>
<evidence type="ECO:0000256" key="4">
    <source>
        <dbReference type="ARBA" id="ARBA00022490"/>
    </source>
</evidence>
<evidence type="ECO:0000256" key="7">
    <source>
        <dbReference type="ARBA" id="ARBA00023212"/>
    </source>
</evidence>
<name>A0AA88YAJ4_PINIB</name>
<dbReference type="GO" id="GO:0051015">
    <property type="term" value="F:actin filament binding"/>
    <property type="evidence" value="ECO:0007669"/>
    <property type="project" value="TreeGrafter"/>
</dbReference>
<dbReference type="GO" id="GO:0005884">
    <property type="term" value="C:actin filament"/>
    <property type="evidence" value="ECO:0007669"/>
    <property type="project" value="TreeGrafter"/>
</dbReference>
<dbReference type="Pfam" id="PF00241">
    <property type="entry name" value="Cofilin_ADF"/>
    <property type="match status" value="2"/>
</dbReference>